<evidence type="ECO:0000313" key="3">
    <source>
        <dbReference type="Proteomes" id="UP000276215"/>
    </source>
</evidence>
<name>A0A3N4IR99_9PEZI</name>
<feature type="region of interest" description="Disordered" evidence="1">
    <location>
        <begin position="101"/>
        <end position="122"/>
    </location>
</feature>
<dbReference type="Proteomes" id="UP000276215">
    <property type="component" value="Unassembled WGS sequence"/>
</dbReference>
<feature type="compositionally biased region" description="Acidic residues" evidence="1">
    <location>
        <begin position="8"/>
        <end position="17"/>
    </location>
</feature>
<reference evidence="2 3" key="1">
    <citation type="journal article" date="2018" name="Nat. Ecol. Evol.">
        <title>Pezizomycetes genomes reveal the molecular basis of ectomycorrhizal truffle lifestyle.</title>
        <authorList>
            <person name="Murat C."/>
            <person name="Payen T."/>
            <person name="Noel B."/>
            <person name="Kuo A."/>
            <person name="Morin E."/>
            <person name="Chen J."/>
            <person name="Kohler A."/>
            <person name="Krizsan K."/>
            <person name="Balestrini R."/>
            <person name="Da Silva C."/>
            <person name="Montanini B."/>
            <person name="Hainaut M."/>
            <person name="Levati E."/>
            <person name="Barry K.W."/>
            <person name="Belfiori B."/>
            <person name="Cichocki N."/>
            <person name="Clum A."/>
            <person name="Dockter R.B."/>
            <person name="Fauchery L."/>
            <person name="Guy J."/>
            <person name="Iotti M."/>
            <person name="Le Tacon F."/>
            <person name="Lindquist E.A."/>
            <person name="Lipzen A."/>
            <person name="Malagnac F."/>
            <person name="Mello A."/>
            <person name="Molinier V."/>
            <person name="Miyauchi S."/>
            <person name="Poulain J."/>
            <person name="Riccioni C."/>
            <person name="Rubini A."/>
            <person name="Sitrit Y."/>
            <person name="Splivallo R."/>
            <person name="Traeger S."/>
            <person name="Wang M."/>
            <person name="Zifcakova L."/>
            <person name="Wipf D."/>
            <person name="Zambonelli A."/>
            <person name="Paolocci F."/>
            <person name="Nowrousian M."/>
            <person name="Ottonello S."/>
            <person name="Baldrian P."/>
            <person name="Spatafora J.W."/>
            <person name="Henrissat B."/>
            <person name="Nagy L.G."/>
            <person name="Aury J.M."/>
            <person name="Wincker P."/>
            <person name="Grigoriev I.V."/>
            <person name="Bonfante P."/>
            <person name="Martin F.M."/>
        </authorList>
    </citation>
    <scope>NUCLEOTIDE SEQUENCE [LARGE SCALE GENOMIC DNA]</scope>
    <source>
        <strain evidence="2 3">120613-1</strain>
    </source>
</reference>
<gene>
    <name evidence="2" type="ORF">L873DRAFT_900571</name>
</gene>
<protein>
    <submittedName>
        <fullName evidence="2">Uncharacterized protein</fullName>
    </submittedName>
</protein>
<feature type="compositionally biased region" description="Basic and acidic residues" evidence="1">
    <location>
        <begin position="26"/>
        <end position="36"/>
    </location>
</feature>
<dbReference type="AlphaFoldDB" id="A0A3N4IR99"/>
<dbReference type="EMBL" id="ML120710">
    <property type="protein sequence ID" value="RPA88692.1"/>
    <property type="molecule type" value="Genomic_DNA"/>
</dbReference>
<sequence length="202" mass="22719">MQKGDLANEAESEESMDNDGSSGDDMGLRDESKVEIDETGDQVGWFDDGNIKSDMEEDFAGGQEEPVTNEDTIESGVKEVADTESKMVKFNSLFIRSAAGQAEGEPSLPTSKRRTGKRDSQAIQYRNKSQAKEKMVQASQSVLVSRLFKCHREAQQIVSTSFIPIMHELHTQQSLIQVKEERIRKLKKYVCDLKVRLNSRQV</sequence>
<proteinExistence type="predicted"/>
<feature type="region of interest" description="Disordered" evidence="1">
    <location>
        <begin position="1"/>
        <end position="74"/>
    </location>
</feature>
<organism evidence="2 3">
    <name type="scientific">Choiromyces venosus 120613-1</name>
    <dbReference type="NCBI Taxonomy" id="1336337"/>
    <lineage>
        <taxon>Eukaryota</taxon>
        <taxon>Fungi</taxon>
        <taxon>Dikarya</taxon>
        <taxon>Ascomycota</taxon>
        <taxon>Pezizomycotina</taxon>
        <taxon>Pezizomycetes</taxon>
        <taxon>Pezizales</taxon>
        <taxon>Tuberaceae</taxon>
        <taxon>Choiromyces</taxon>
    </lineage>
</organism>
<evidence type="ECO:0000256" key="1">
    <source>
        <dbReference type="SAM" id="MobiDB-lite"/>
    </source>
</evidence>
<keyword evidence="3" id="KW-1185">Reference proteome</keyword>
<accession>A0A3N4IR99</accession>
<evidence type="ECO:0000313" key="2">
    <source>
        <dbReference type="EMBL" id="RPA88692.1"/>
    </source>
</evidence>